<dbReference type="Pfam" id="PF07005">
    <property type="entry name" value="SBD_N"/>
    <property type="match status" value="1"/>
</dbReference>
<keyword evidence="3" id="KW-0547">Nucleotide-binding</keyword>
<evidence type="ECO:0000256" key="5">
    <source>
        <dbReference type="ARBA" id="ARBA00022840"/>
    </source>
</evidence>
<dbReference type="STRING" id="1123285.SAMN05660235_02577"/>
<evidence type="ECO:0000259" key="7">
    <source>
        <dbReference type="Pfam" id="PF07005"/>
    </source>
</evidence>
<sequence length="422" mass="42636">MQKLAVIADDLTGANDTGVQFAKQGLTVEVLLASKDAAAAQADIVVIDTNSRAVSPAEAYQRVAQAAAIVKASGINAVYKKIDSTLRGNLGAEIDAIMDTCGQAAAIVAPAYPQNGRCVVGGYHLLNNIPLEATEIARDPKCPVKESHIPTLIAGQTRRPVGHLSFKTLLKGEDAALAALKELIGGGQEVIVCDAWENKQLALIAAAAAKLAKPVLWVGSAGLAQQLPAVLGLAARKQSLPVLVIAGSVSGVTRGQVAKLKQNANVKSIEVNASALLAEPARSGEVKRCCAEAAAALRGGCDVVLASGYAEEVVEHTKAKGTALGYTAQQVGDIVAGALGEIGKGLAVERALAGMVLTGGDIAVSVCRALGAAGLRVASEVAPGIPVGCLTGGVCDGLKVVTKAGAFGGEDALVKAVNCLKS</sequence>
<keyword evidence="5" id="KW-0067">ATP-binding</keyword>
<dbReference type="AlphaFoldDB" id="A0A1G7NK73"/>
<evidence type="ECO:0000313" key="9">
    <source>
        <dbReference type="EMBL" id="SDF73660.1"/>
    </source>
</evidence>
<evidence type="ECO:0000256" key="3">
    <source>
        <dbReference type="ARBA" id="ARBA00022741"/>
    </source>
</evidence>
<dbReference type="GO" id="GO:0005524">
    <property type="term" value="F:ATP binding"/>
    <property type="evidence" value="ECO:0007669"/>
    <property type="project" value="UniProtKB-KW"/>
</dbReference>
<gene>
    <name evidence="9" type="ORF">SAMN05660235_02577</name>
</gene>
<dbReference type="InterPro" id="IPR031475">
    <property type="entry name" value="NBD_C"/>
</dbReference>
<dbReference type="GO" id="GO:0016301">
    <property type="term" value="F:kinase activity"/>
    <property type="evidence" value="ECO:0007669"/>
    <property type="project" value="UniProtKB-KW"/>
</dbReference>
<dbReference type="Gene3D" id="3.40.50.10840">
    <property type="entry name" value="Putative sugar-binding, N-terminal domain"/>
    <property type="match status" value="1"/>
</dbReference>
<keyword evidence="6" id="KW-0119">Carbohydrate metabolism</keyword>
<reference evidence="10" key="1">
    <citation type="submission" date="2016-10" db="EMBL/GenBank/DDBJ databases">
        <authorList>
            <person name="Varghese N."/>
            <person name="Submissions S."/>
        </authorList>
    </citation>
    <scope>NUCLEOTIDE SEQUENCE [LARGE SCALE GENOMIC DNA]</scope>
    <source>
        <strain evidence="10">DSM 23256</strain>
    </source>
</reference>
<evidence type="ECO:0000256" key="6">
    <source>
        <dbReference type="ARBA" id="ARBA00023277"/>
    </source>
</evidence>
<evidence type="ECO:0000256" key="1">
    <source>
        <dbReference type="ARBA" id="ARBA00005715"/>
    </source>
</evidence>
<name>A0A1G7NK73_9FIRM</name>
<protein>
    <submittedName>
        <fullName evidence="9">Uncharacterized conserved protein YgbK, DUF1537 family</fullName>
    </submittedName>
</protein>
<keyword evidence="4" id="KW-0418">Kinase</keyword>
<evidence type="ECO:0000256" key="4">
    <source>
        <dbReference type="ARBA" id="ARBA00022777"/>
    </source>
</evidence>
<dbReference type="RefSeq" id="WP_093691498.1">
    <property type="nucleotide sequence ID" value="NZ_FNBU01000025.1"/>
</dbReference>
<dbReference type="EMBL" id="FNBU01000025">
    <property type="protein sequence ID" value="SDF73660.1"/>
    <property type="molecule type" value="Genomic_DNA"/>
</dbReference>
<dbReference type="Pfam" id="PF17042">
    <property type="entry name" value="NBD_C"/>
    <property type="match status" value="1"/>
</dbReference>
<keyword evidence="10" id="KW-1185">Reference proteome</keyword>
<evidence type="ECO:0000259" key="8">
    <source>
        <dbReference type="Pfam" id="PF17042"/>
    </source>
</evidence>
<comment type="similarity">
    <text evidence="1">Belongs to the four-carbon acid sugar kinase family.</text>
</comment>
<dbReference type="Proteomes" id="UP000243333">
    <property type="component" value="Unassembled WGS sequence"/>
</dbReference>
<evidence type="ECO:0000313" key="10">
    <source>
        <dbReference type="Proteomes" id="UP000243333"/>
    </source>
</evidence>
<dbReference type="InterPro" id="IPR037051">
    <property type="entry name" value="4-carb_acid_sugar_kinase_N_sf"/>
</dbReference>
<evidence type="ECO:0000256" key="2">
    <source>
        <dbReference type="ARBA" id="ARBA00022679"/>
    </source>
</evidence>
<dbReference type="OrthoDB" id="9778478at2"/>
<accession>A0A1G7NK73</accession>
<dbReference type="SUPFAM" id="SSF142764">
    <property type="entry name" value="YgbK-like"/>
    <property type="match status" value="1"/>
</dbReference>
<organism evidence="9 10">
    <name type="scientific">Sporolituus thermophilus DSM 23256</name>
    <dbReference type="NCBI Taxonomy" id="1123285"/>
    <lineage>
        <taxon>Bacteria</taxon>
        <taxon>Bacillati</taxon>
        <taxon>Bacillota</taxon>
        <taxon>Negativicutes</taxon>
        <taxon>Selenomonadales</taxon>
        <taxon>Sporomusaceae</taxon>
        <taxon>Sporolituus</taxon>
    </lineage>
</organism>
<dbReference type="Gene3D" id="3.40.980.20">
    <property type="entry name" value="Four-carbon acid sugar kinase, nucleotide binding domain"/>
    <property type="match status" value="1"/>
</dbReference>
<keyword evidence="2" id="KW-0808">Transferase</keyword>
<dbReference type="InterPro" id="IPR010737">
    <property type="entry name" value="4-carb_acid_sugar_kinase_N"/>
</dbReference>
<feature type="domain" description="Four-carbon acid sugar kinase nucleotide binding" evidence="8">
    <location>
        <begin position="243"/>
        <end position="413"/>
    </location>
</feature>
<proteinExistence type="inferred from homology"/>
<dbReference type="InterPro" id="IPR042213">
    <property type="entry name" value="NBD_C_sf"/>
</dbReference>
<feature type="domain" description="Four-carbon acid sugar kinase N-terminal" evidence="7">
    <location>
        <begin position="4"/>
        <end position="227"/>
    </location>
</feature>